<dbReference type="PANTHER" id="PTHR18866:SF128">
    <property type="entry name" value="UREA AMIDOLYASE"/>
    <property type="match status" value="1"/>
</dbReference>
<dbReference type="NCBIfam" id="TIGR02712">
    <property type="entry name" value="urea_carbox"/>
    <property type="match status" value="1"/>
</dbReference>
<dbReference type="InterPro" id="IPR011764">
    <property type="entry name" value="Biotin_carboxylation_dom"/>
</dbReference>
<keyword evidence="5 7" id="KW-0067">ATP-binding</keyword>
<keyword evidence="3 7" id="KW-0547">Nucleotide-binding</keyword>
<dbReference type="SMART" id="SM00797">
    <property type="entry name" value="AHS2"/>
    <property type="match status" value="1"/>
</dbReference>
<dbReference type="InterPro" id="IPR014084">
    <property type="entry name" value="Urea_COase"/>
</dbReference>
<dbReference type="SUPFAM" id="SSF50891">
    <property type="entry name" value="Cyclophilin-like"/>
    <property type="match status" value="2"/>
</dbReference>
<dbReference type="PROSITE" id="PS00866">
    <property type="entry name" value="CPSASE_1"/>
    <property type="match status" value="1"/>
</dbReference>
<feature type="domain" description="ATP-grasp" evidence="9">
    <location>
        <begin position="121"/>
        <end position="318"/>
    </location>
</feature>
<dbReference type="Proteomes" id="UP000473470">
    <property type="component" value="Unassembled WGS sequence"/>
</dbReference>
<evidence type="ECO:0000313" key="12">
    <source>
        <dbReference type="Proteomes" id="UP000473470"/>
    </source>
</evidence>
<evidence type="ECO:0000259" key="10">
    <source>
        <dbReference type="PROSITE" id="PS50979"/>
    </source>
</evidence>
<dbReference type="InterPro" id="IPR011761">
    <property type="entry name" value="ATP-grasp"/>
</dbReference>
<keyword evidence="6" id="KW-0092">Biotin</keyword>
<keyword evidence="4" id="KW-0378">Hydrolase</keyword>
<dbReference type="InterPro" id="IPR011053">
    <property type="entry name" value="Single_hybrid_motif"/>
</dbReference>
<dbReference type="InterPro" id="IPR003833">
    <property type="entry name" value="CT_C_D"/>
</dbReference>
<dbReference type="PROSITE" id="PS50968">
    <property type="entry name" value="BIOTINYL_LIPOYL"/>
    <property type="match status" value="1"/>
</dbReference>
<dbReference type="InterPro" id="IPR005479">
    <property type="entry name" value="CPAse_ATP-bd"/>
</dbReference>
<dbReference type="EC" id="6.3.4.6" evidence="11"/>
<dbReference type="SUPFAM" id="SSF51246">
    <property type="entry name" value="Rudiment single hybrid motif"/>
    <property type="match status" value="1"/>
</dbReference>
<dbReference type="InterPro" id="IPR005482">
    <property type="entry name" value="Biotin_COase_C"/>
</dbReference>
<dbReference type="Pfam" id="PF02785">
    <property type="entry name" value="Biotin_carb_C"/>
    <property type="match status" value="1"/>
</dbReference>
<dbReference type="PANTHER" id="PTHR18866">
    <property type="entry name" value="CARBOXYLASE:PYRUVATE/ACETYL-COA/PROPIONYL-COA CARBOXYLASE"/>
    <property type="match status" value="1"/>
</dbReference>
<evidence type="ECO:0000259" key="9">
    <source>
        <dbReference type="PROSITE" id="PS50975"/>
    </source>
</evidence>
<evidence type="ECO:0000256" key="6">
    <source>
        <dbReference type="ARBA" id="ARBA00023267"/>
    </source>
</evidence>
<dbReference type="SMART" id="SM00796">
    <property type="entry name" value="AHS1"/>
    <property type="match status" value="1"/>
</dbReference>
<feature type="domain" description="Biotin carboxylation" evidence="10">
    <location>
        <begin position="2"/>
        <end position="445"/>
    </location>
</feature>
<dbReference type="Gene3D" id="3.30.1360.40">
    <property type="match status" value="1"/>
</dbReference>
<gene>
    <name evidence="11" type="primary">uca</name>
    <name evidence="11" type="ORF">F7R25_14345</name>
</gene>
<evidence type="ECO:0000256" key="3">
    <source>
        <dbReference type="ARBA" id="ARBA00022741"/>
    </source>
</evidence>
<comment type="caution">
    <text evidence="11">The sequence shown here is derived from an EMBL/GenBank/DDBJ whole genome shotgun (WGS) entry which is preliminary data.</text>
</comment>
<dbReference type="Pfam" id="PF02786">
    <property type="entry name" value="CPSase_L_D2"/>
    <property type="match status" value="1"/>
</dbReference>
<dbReference type="PROSITE" id="PS50975">
    <property type="entry name" value="ATP_GRASP"/>
    <property type="match status" value="1"/>
</dbReference>
<comment type="cofactor">
    <cofactor evidence="1">
        <name>biotin</name>
        <dbReference type="ChEBI" id="CHEBI:57586"/>
    </cofactor>
</comment>
<name>A0A6L3MWV8_9BURK</name>
<dbReference type="Pfam" id="PF02682">
    <property type="entry name" value="CT_C_D"/>
    <property type="match status" value="1"/>
</dbReference>
<dbReference type="Gene3D" id="3.30.470.20">
    <property type="entry name" value="ATP-grasp fold, B domain"/>
    <property type="match status" value="1"/>
</dbReference>
<evidence type="ECO:0000313" key="11">
    <source>
        <dbReference type="EMBL" id="KAB0637756.1"/>
    </source>
</evidence>
<dbReference type="Pfam" id="PF00289">
    <property type="entry name" value="Biotin_carb_N"/>
    <property type="match status" value="1"/>
</dbReference>
<dbReference type="PROSITE" id="PS00867">
    <property type="entry name" value="CPSASE_2"/>
    <property type="match status" value="1"/>
</dbReference>
<dbReference type="InterPro" id="IPR011054">
    <property type="entry name" value="Rudment_hybrid_motif"/>
</dbReference>
<dbReference type="Pfam" id="PF02626">
    <property type="entry name" value="CT_A_B"/>
    <property type="match status" value="1"/>
</dbReference>
<dbReference type="Pfam" id="PF00364">
    <property type="entry name" value="Biotin_lipoyl"/>
    <property type="match status" value="1"/>
</dbReference>
<dbReference type="Gene3D" id="2.40.100.10">
    <property type="entry name" value="Cyclophilin-like"/>
    <property type="match status" value="2"/>
</dbReference>
<keyword evidence="2 11" id="KW-0436">Ligase</keyword>
<dbReference type="RefSeq" id="WP_059881401.1">
    <property type="nucleotide sequence ID" value="NZ_CADESW010000005.1"/>
</dbReference>
<dbReference type="InterPro" id="IPR003778">
    <property type="entry name" value="CT_A_B"/>
</dbReference>
<dbReference type="CDD" id="cd06850">
    <property type="entry name" value="biotinyl_domain"/>
    <property type="match status" value="1"/>
</dbReference>
<dbReference type="GO" id="GO:0005524">
    <property type="term" value="F:ATP binding"/>
    <property type="evidence" value="ECO:0007669"/>
    <property type="project" value="UniProtKB-UniRule"/>
</dbReference>
<evidence type="ECO:0000256" key="1">
    <source>
        <dbReference type="ARBA" id="ARBA00001953"/>
    </source>
</evidence>
<dbReference type="AlphaFoldDB" id="A0A6L3MWV8"/>
<dbReference type="PROSITE" id="PS50979">
    <property type="entry name" value="BC"/>
    <property type="match status" value="1"/>
</dbReference>
<dbReference type="InterPro" id="IPR050856">
    <property type="entry name" value="Biotin_carboxylase_complex"/>
</dbReference>
<dbReference type="SUPFAM" id="SSF160467">
    <property type="entry name" value="PH0987 N-terminal domain-like"/>
    <property type="match status" value="1"/>
</dbReference>
<evidence type="ECO:0000256" key="4">
    <source>
        <dbReference type="ARBA" id="ARBA00022801"/>
    </source>
</evidence>
<dbReference type="InterPro" id="IPR029000">
    <property type="entry name" value="Cyclophilin-like_dom_sf"/>
</dbReference>
<dbReference type="NCBIfam" id="TIGR00724">
    <property type="entry name" value="urea_amlyse_rel"/>
    <property type="match status" value="1"/>
</dbReference>
<dbReference type="GO" id="GO:0016787">
    <property type="term" value="F:hydrolase activity"/>
    <property type="evidence" value="ECO:0007669"/>
    <property type="project" value="UniProtKB-KW"/>
</dbReference>
<feature type="domain" description="Lipoyl-binding" evidence="8">
    <location>
        <begin position="1117"/>
        <end position="1188"/>
    </location>
</feature>
<dbReference type="SUPFAM" id="SSF56059">
    <property type="entry name" value="Glutathione synthetase ATP-binding domain-like"/>
    <property type="match status" value="1"/>
</dbReference>
<proteinExistence type="predicted"/>
<protein>
    <submittedName>
        <fullName evidence="11">Urea carboxylase</fullName>
        <ecNumber evidence="11">6.3.4.6</ecNumber>
    </submittedName>
</protein>
<dbReference type="GO" id="GO:0046872">
    <property type="term" value="F:metal ion binding"/>
    <property type="evidence" value="ECO:0007669"/>
    <property type="project" value="InterPro"/>
</dbReference>
<evidence type="ECO:0000259" key="8">
    <source>
        <dbReference type="PROSITE" id="PS50968"/>
    </source>
</evidence>
<dbReference type="InterPro" id="IPR005481">
    <property type="entry name" value="BC-like_N"/>
</dbReference>
<dbReference type="Gene3D" id="2.40.50.100">
    <property type="match status" value="1"/>
</dbReference>
<organism evidence="11 12">
    <name type="scientific">Burkholderia stagnalis</name>
    <dbReference type="NCBI Taxonomy" id="1503054"/>
    <lineage>
        <taxon>Bacteria</taxon>
        <taxon>Pseudomonadati</taxon>
        <taxon>Pseudomonadota</taxon>
        <taxon>Betaproteobacteria</taxon>
        <taxon>Burkholderiales</taxon>
        <taxon>Burkholderiaceae</taxon>
        <taxon>Burkholderia</taxon>
        <taxon>Burkholderia cepacia complex</taxon>
    </lineage>
</organism>
<dbReference type="SUPFAM" id="SSF52440">
    <property type="entry name" value="PreATP-grasp domain"/>
    <property type="match status" value="1"/>
</dbReference>
<evidence type="ECO:0000256" key="5">
    <source>
        <dbReference type="ARBA" id="ARBA00022840"/>
    </source>
</evidence>
<dbReference type="GO" id="GO:0004847">
    <property type="term" value="F:urea carboxylase activity"/>
    <property type="evidence" value="ECO:0007669"/>
    <property type="project" value="UniProtKB-EC"/>
</dbReference>
<accession>A0A6L3MWV8</accession>
<dbReference type="SUPFAM" id="SSF51230">
    <property type="entry name" value="Single hybrid motif"/>
    <property type="match status" value="1"/>
</dbReference>
<dbReference type="SMART" id="SM00878">
    <property type="entry name" value="Biotin_carb_C"/>
    <property type="match status" value="1"/>
</dbReference>
<dbReference type="FunFam" id="3.40.50.20:FF:000010">
    <property type="entry name" value="Propionyl-CoA carboxylase subunit alpha"/>
    <property type="match status" value="1"/>
</dbReference>
<reference evidence="11 12" key="1">
    <citation type="submission" date="2019-09" db="EMBL/GenBank/DDBJ databases">
        <title>Draft genome sequences of 48 bacterial type strains from the CCUG.</title>
        <authorList>
            <person name="Tunovic T."/>
            <person name="Pineiro-Iglesias B."/>
            <person name="Unosson C."/>
            <person name="Inganas E."/>
            <person name="Ohlen M."/>
            <person name="Cardew S."/>
            <person name="Jensie-Markopoulos S."/>
            <person name="Salva-Serra F."/>
            <person name="Jaen-Luchoro D."/>
            <person name="Karlsson R."/>
            <person name="Svensson-Stadler L."/>
            <person name="Chun J."/>
            <person name="Moore E."/>
        </authorList>
    </citation>
    <scope>NUCLEOTIDE SEQUENCE [LARGE SCALE GENOMIC DNA]</scope>
    <source>
        <strain evidence="11 12">CCUG 65686</strain>
    </source>
</reference>
<dbReference type="InterPro" id="IPR016185">
    <property type="entry name" value="PreATP-grasp_dom_sf"/>
</dbReference>
<evidence type="ECO:0000256" key="2">
    <source>
        <dbReference type="ARBA" id="ARBA00022598"/>
    </source>
</evidence>
<sequence length="1196" mass="127487">MRFRKVLVANRGEIACRVIRTLKRLGIASVAIYSEADCDARHVRLADEAVCVGAAPAADSYLNVAAILDAARTTGAQAVHPGYGFLSENADFADACAAAGVRFIGPRADQMRAFGLKHTARALAREHGVALLPGTGLLAGVATALAEADAIGYPVMLKSTAGGGGIGMSLCRDAAQLAAAFESVVRLGSANFAHAGVYLEKFVEHARHIEVQIFGDGRGGVIALGERDCSVQRRNQKVIEETPAPGLSDAERGALHASAVRLASAVDYASAGTVEFVFDARTRQFHFLEVNTRLQVEHCVTEAVTGIDLVEWMILQAEGDLPPLDTLAVAPRGASIQVRLYAEDPHKQFQPSAGVLTHVAFPEAARVDTWVDAGTEVSAHYDPLLAKLIVRGDTRAHALAALRAALDATALYGIETNLDYLRAIAGSDTFARGAQTTAFLSRFAFAPHTIDVLDGGVQTTVQQMPGRVGYWDVGVPPSGPMDGRSFDLANALLGNPPDAAGLEFTMVGATLRFNTETLFVLGGAPLAATLDGAPAPFWQVLRAAPGALLKLGGVTGAGVRACLAVQGGLQVPDYLGSKATFTLGQFGGHAGRALRKGDVLHLGPHAARGDAGATLAEADRPVLTHAWTLGVLDGPHGAPDFFTPDDIAMLYGTRWTVHYNSSRTGVRLIGPKPQWARADGGEAGLHPSNIHDNAYAIGAVDFTGDMPVILGPDGPSLGGFVCPVTVVRDELWKLGQLRPGDTVQFARAEAARPQALTAPAALSDTAAPDACVLYRDPSAGNGIGVVYRRSGDRNVLIEYGPLVLDLNLRFRVHALMGWLDAHRLPGMLDLTPGIRSLQVHFDARTLPLDTLLAHLQAAERELPDVADMRVPNRIVHLPLSWDDPSTRIAIERYMQSVRPDAPWCPSNIEFIRRINGLASIDDVKRIVFDARYLVMGLGDVYLGAPVATPIDPRHRLVTTKYNPARTWTPENAVGIGGAYLCVYGMEGPGGYQFVGRTVQMWNRHRTTREFVAGKPWLLRFFDEIRFYEVSEAELATLRADFIAGRAQLKIEESVFDLGDYNRFLRDEAGSIAAFKAAQQAAFDAERERWRAAGHAEYVGDAGHDAAGAVAADDALTGAQRGITADVSGSVWQVLVGEGARVKEGQVVAILESMKMEVSVVAMEDGVIETIDCAPGTAVVAGQRLMVMKVGAAEEVA</sequence>
<dbReference type="EMBL" id="VZOK01000018">
    <property type="protein sequence ID" value="KAB0637756.1"/>
    <property type="molecule type" value="Genomic_DNA"/>
</dbReference>
<dbReference type="InterPro" id="IPR000089">
    <property type="entry name" value="Biotin_lipoyl"/>
</dbReference>
<evidence type="ECO:0000256" key="7">
    <source>
        <dbReference type="PROSITE-ProRule" id="PRU00409"/>
    </source>
</evidence>